<dbReference type="GO" id="GO:0038023">
    <property type="term" value="F:signaling receptor activity"/>
    <property type="evidence" value="ECO:0007669"/>
    <property type="project" value="TreeGrafter"/>
</dbReference>
<dbReference type="EMBL" id="LSSN01001968">
    <property type="protein sequence ID" value="OMJ17692.1"/>
    <property type="molecule type" value="Genomic_DNA"/>
</dbReference>
<keyword evidence="6" id="KW-0862">Zinc</keyword>
<keyword evidence="10" id="KW-1185">Reference proteome</keyword>
<evidence type="ECO:0000256" key="4">
    <source>
        <dbReference type="ARBA" id="ARBA00022989"/>
    </source>
</evidence>
<feature type="binding site" evidence="6">
    <location>
        <position position="126"/>
    </location>
    <ligand>
        <name>Zn(2+)</name>
        <dbReference type="ChEBI" id="CHEBI:29105"/>
    </ligand>
</feature>
<dbReference type="GO" id="GO:0046872">
    <property type="term" value="F:metal ion binding"/>
    <property type="evidence" value="ECO:0007669"/>
    <property type="project" value="UniProtKB-KW"/>
</dbReference>
<name>A0A1R1YB27_9FUNG</name>
<dbReference type="GO" id="GO:0006882">
    <property type="term" value="P:intracellular zinc ion homeostasis"/>
    <property type="evidence" value="ECO:0007669"/>
    <property type="project" value="TreeGrafter"/>
</dbReference>
<feature type="transmembrane region" description="Helical" evidence="7">
    <location>
        <begin position="203"/>
        <end position="223"/>
    </location>
</feature>
<comment type="caution">
    <text evidence="9">The sequence shown here is derived from an EMBL/GenBank/DDBJ whole genome shotgun (WGS) entry which is preliminary data.</text>
</comment>
<feature type="transmembrane region" description="Helical" evidence="7">
    <location>
        <begin position="274"/>
        <end position="291"/>
    </location>
</feature>
<evidence type="ECO:0000256" key="7">
    <source>
        <dbReference type="SAM" id="Phobius"/>
    </source>
</evidence>
<evidence type="ECO:0000313" key="10">
    <source>
        <dbReference type="Proteomes" id="UP000187283"/>
    </source>
</evidence>
<reference evidence="9 10" key="1">
    <citation type="submission" date="2017-01" db="EMBL/GenBank/DDBJ databases">
        <authorList>
            <person name="Mah S.A."/>
            <person name="Swanson W.J."/>
            <person name="Moy G.W."/>
            <person name="Vacquier V.D."/>
        </authorList>
    </citation>
    <scope>NUCLEOTIDE SEQUENCE [LARGE SCALE GENOMIC DNA]</scope>
    <source>
        <strain evidence="9 10">GSMNP</strain>
    </source>
</reference>
<evidence type="ECO:0000256" key="5">
    <source>
        <dbReference type="ARBA" id="ARBA00023136"/>
    </source>
</evidence>
<evidence type="ECO:0000313" key="8">
    <source>
        <dbReference type="EMBL" id="OMJ17692.1"/>
    </source>
</evidence>
<sequence length="312" mass="35394">MNRKTSNNKSSISRPKNSKTAPFDIYRLLRWDEIPPFMRDNSFIKTGYRQPIASFKYCFSSLFFIHNETVNIYSHLIGALVFFALMFTTKALLVQTTPSASSTDILFTYIFLAGAVSCLLMSSIYHTTKCHSENVSKLLNKCDYIGITLLIVTSCFPIIFYAFRCNSSLQLSYIILLSALGTFASFISIYPTFATPKYRKFRALVFVLLGVSAVVPISHSIILFGATHTFHSTQLAYILPMAAFYILGAFLYACRLPESLFPGKFDIWFHSHQIFHFFVLIAALFHYHGVIKALNWAHLNAPTCSNFPTTNF</sequence>
<dbReference type="EMBL" id="LSSN01000417">
    <property type="protein sequence ID" value="OMJ24060.1"/>
    <property type="molecule type" value="Genomic_DNA"/>
</dbReference>
<evidence type="ECO:0000256" key="6">
    <source>
        <dbReference type="PIRSR" id="PIRSR604254-1"/>
    </source>
</evidence>
<keyword evidence="3 7" id="KW-0812">Transmembrane</keyword>
<feature type="transmembrane region" description="Helical" evidence="7">
    <location>
        <begin position="169"/>
        <end position="191"/>
    </location>
</feature>
<dbReference type="OrthoDB" id="529367at2759"/>
<feature type="binding site" evidence="6">
    <location>
        <position position="276"/>
    </location>
    <ligand>
        <name>Zn(2+)</name>
        <dbReference type="ChEBI" id="CHEBI:29105"/>
    </ligand>
</feature>
<keyword evidence="9" id="KW-0675">Receptor</keyword>
<protein>
    <submittedName>
        <fullName evidence="9">Adiponectin receptor protein 2</fullName>
    </submittedName>
</protein>
<dbReference type="InterPro" id="IPR004254">
    <property type="entry name" value="AdipoR/HlyIII-related"/>
</dbReference>
<feature type="transmembrane region" description="Helical" evidence="7">
    <location>
        <begin position="105"/>
        <end position="124"/>
    </location>
</feature>
<organism evidence="9 10">
    <name type="scientific">Smittium culicis</name>
    <dbReference type="NCBI Taxonomy" id="133412"/>
    <lineage>
        <taxon>Eukaryota</taxon>
        <taxon>Fungi</taxon>
        <taxon>Fungi incertae sedis</taxon>
        <taxon>Zoopagomycota</taxon>
        <taxon>Kickxellomycotina</taxon>
        <taxon>Harpellomycetes</taxon>
        <taxon>Harpellales</taxon>
        <taxon>Legeriomycetaceae</taxon>
        <taxon>Smittium</taxon>
    </lineage>
</organism>
<feature type="binding site" evidence="6">
    <location>
        <position position="272"/>
    </location>
    <ligand>
        <name>Zn(2+)</name>
        <dbReference type="ChEBI" id="CHEBI:29105"/>
    </ligand>
</feature>
<dbReference type="AlphaFoldDB" id="A0A1R1YB27"/>
<feature type="transmembrane region" description="Helical" evidence="7">
    <location>
        <begin position="72"/>
        <end position="93"/>
    </location>
</feature>
<feature type="transmembrane region" description="Helical" evidence="7">
    <location>
        <begin position="144"/>
        <end position="163"/>
    </location>
</feature>
<gene>
    <name evidence="9" type="ORF">AYI70_g1848</name>
    <name evidence="8" type="ORF">AYI70_g5809</name>
</gene>
<dbReference type="GO" id="GO:0016020">
    <property type="term" value="C:membrane"/>
    <property type="evidence" value="ECO:0007669"/>
    <property type="project" value="UniProtKB-SubCell"/>
</dbReference>
<keyword evidence="5 7" id="KW-0472">Membrane</keyword>
<feature type="transmembrane region" description="Helical" evidence="7">
    <location>
        <begin position="235"/>
        <end position="253"/>
    </location>
</feature>
<accession>A0A1R1YB27</accession>
<dbReference type="Proteomes" id="UP000187283">
    <property type="component" value="Unassembled WGS sequence"/>
</dbReference>
<evidence type="ECO:0000256" key="2">
    <source>
        <dbReference type="ARBA" id="ARBA00007018"/>
    </source>
</evidence>
<evidence type="ECO:0000256" key="3">
    <source>
        <dbReference type="ARBA" id="ARBA00022692"/>
    </source>
</evidence>
<keyword evidence="4 7" id="KW-1133">Transmembrane helix</keyword>
<dbReference type="Pfam" id="PF03006">
    <property type="entry name" value="HlyIII"/>
    <property type="match status" value="1"/>
</dbReference>
<comment type="similarity">
    <text evidence="2">Belongs to the ADIPOR family.</text>
</comment>
<dbReference type="PANTHER" id="PTHR20855">
    <property type="entry name" value="ADIPOR/PROGESTIN RECEPTOR-RELATED"/>
    <property type="match status" value="1"/>
</dbReference>
<dbReference type="STRING" id="133412.A0A1R1YB27"/>
<proteinExistence type="inferred from homology"/>
<comment type="subcellular location">
    <subcellularLocation>
        <location evidence="1">Membrane</location>
        <topology evidence="1">Multi-pass membrane protein</topology>
    </subcellularLocation>
</comment>
<evidence type="ECO:0000313" key="9">
    <source>
        <dbReference type="EMBL" id="OMJ24060.1"/>
    </source>
</evidence>
<evidence type="ECO:0000256" key="1">
    <source>
        <dbReference type="ARBA" id="ARBA00004141"/>
    </source>
</evidence>
<dbReference type="PANTHER" id="PTHR20855:SF52">
    <property type="entry name" value="ADIPONECTIN RECEPTOR PROTEIN"/>
    <property type="match status" value="1"/>
</dbReference>
<keyword evidence="6" id="KW-0479">Metal-binding</keyword>